<dbReference type="Proteomes" id="UP001150603">
    <property type="component" value="Unassembled WGS sequence"/>
</dbReference>
<protein>
    <submittedName>
        <fullName evidence="1">Uncharacterized protein</fullName>
    </submittedName>
</protein>
<reference evidence="1" key="1">
    <citation type="submission" date="2022-07" db="EMBL/GenBank/DDBJ databases">
        <title>Phylogenomic reconstructions and comparative analyses of Kickxellomycotina fungi.</title>
        <authorList>
            <person name="Reynolds N.K."/>
            <person name="Stajich J.E."/>
            <person name="Barry K."/>
            <person name="Grigoriev I.V."/>
            <person name="Crous P."/>
            <person name="Smith M.E."/>
        </authorList>
    </citation>
    <scope>NUCLEOTIDE SEQUENCE</scope>
    <source>
        <strain evidence="1">NRRL 5244</strain>
    </source>
</reference>
<proteinExistence type="predicted"/>
<evidence type="ECO:0000313" key="1">
    <source>
        <dbReference type="EMBL" id="KAJ1946566.1"/>
    </source>
</evidence>
<gene>
    <name evidence="1" type="ORF">FBU59_001996</name>
</gene>
<keyword evidence="2" id="KW-1185">Reference proteome</keyword>
<dbReference type="EMBL" id="JANBPW010001025">
    <property type="protein sequence ID" value="KAJ1946566.1"/>
    <property type="molecule type" value="Genomic_DNA"/>
</dbReference>
<evidence type="ECO:0000313" key="2">
    <source>
        <dbReference type="Proteomes" id="UP001150603"/>
    </source>
</evidence>
<name>A0ACC1JCN7_9FUNG</name>
<comment type="caution">
    <text evidence="1">The sequence shown here is derived from an EMBL/GenBank/DDBJ whole genome shotgun (WGS) entry which is preliminary data.</text>
</comment>
<organism evidence="1 2">
    <name type="scientific">Linderina macrospora</name>
    <dbReference type="NCBI Taxonomy" id="4868"/>
    <lineage>
        <taxon>Eukaryota</taxon>
        <taxon>Fungi</taxon>
        <taxon>Fungi incertae sedis</taxon>
        <taxon>Zoopagomycota</taxon>
        <taxon>Kickxellomycotina</taxon>
        <taxon>Kickxellomycetes</taxon>
        <taxon>Kickxellales</taxon>
        <taxon>Kickxellaceae</taxon>
        <taxon>Linderina</taxon>
    </lineage>
</organism>
<sequence>MEKNPDSQQPEFCVNNCGFYGNPIYNNMCSKCFKEQEQQKQNSKVAQASAAASQTPTAATAIQSPAVEAAMNNAIAAAAAAAAATTTSTNTTSATTAAVAQSASTVSEPAVAHNPLVESLIHSNPDTTSLVSSSAPGSGVPSPLVALSPSASGASTPTKRAQANKGRCFKCRSRVPLVKQTTNKCRCEHVFCDTHRFPDQHCCEFDFMSRDRKDLEKRNPKINDHPKGGRSFTRID</sequence>
<accession>A0ACC1JCN7</accession>